<proteinExistence type="predicted"/>
<dbReference type="InterPro" id="IPR017981">
    <property type="entry name" value="GPCR_2-like_7TM"/>
</dbReference>
<dbReference type="OrthoDB" id="6056922at2759"/>
<feature type="chain" id="PRO_5004717031" description="G-protein coupled receptors family 2 profile 2 domain-containing protein" evidence="6">
    <location>
        <begin position="22"/>
        <end position="850"/>
    </location>
</feature>
<keyword evidence="6" id="KW-0732">Signal</keyword>
<dbReference type="RefSeq" id="XP_009060842.1">
    <property type="nucleotide sequence ID" value="XM_009062594.1"/>
</dbReference>
<dbReference type="GO" id="GO:0004930">
    <property type="term" value="F:G protein-coupled receptor activity"/>
    <property type="evidence" value="ECO:0007669"/>
    <property type="project" value="InterPro"/>
</dbReference>
<evidence type="ECO:0000259" key="7">
    <source>
        <dbReference type="PROSITE" id="PS50261"/>
    </source>
</evidence>
<name>V4BIK3_LOTGI</name>
<feature type="domain" description="G-protein coupled receptors family 2 profile 2" evidence="7">
    <location>
        <begin position="575"/>
        <end position="825"/>
    </location>
</feature>
<organism evidence="8 9">
    <name type="scientific">Lottia gigantea</name>
    <name type="common">Giant owl limpet</name>
    <dbReference type="NCBI Taxonomy" id="225164"/>
    <lineage>
        <taxon>Eukaryota</taxon>
        <taxon>Metazoa</taxon>
        <taxon>Spiralia</taxon>
        <taxon>Lophotrochozoa</taxon>
        <taxon>Mollusca</taxon>
        <taxon>Gastropoda</taxon>
        <taxon>Patellogastropoda</taxon>
        <taxon>Lottioidea</taxon>
        <taxon>Lottiidae</taxon>
        <taxon>Lottia</taxon>
    </lineage>
</organism>
<evidence type="ECO:0000256" key="1">
    <source>
        <dbReference type="ARBA" id="ARBA00004141"/>
    </source>
</evidence>
<feature type="transmembrane region" description="Helical" evidence="5">
    <location>
        <begin position="802"/>
        <end position="823"/>
    </location>
</feature>
<dbReference type="HOGENOM" id="CLU_007551_1_0_1"/>
<dbReference type="CTD" id="20240128"/>
<keyword evidence="3 5" id="KW-1133">Transmembrane helix</keyword>
<dbReference type="GO" id="GO:0007166">
    <property type="term" value="P:cell surface receptor signaling pathway"/>
    <property type="evidence" value="ECO:0007669"/>
    <property type="project" value="InterPro"/>
</dbReference>
<dbReference type="PANTHER" id="PTHR45902">
    <property type="entry name" value="LATROPHILIN RECEPTOR-LIKE PROTEIN A"/>
    <property type="match status" value="1"/>
</dbReference>
<feature type="transmembrane region" description="Helical" evidence="5">
    <location>
        <begin position="612"/>
        <end position="631"/>
    </location>
</feature>
<dbReference type="GO" id="GO:0016020">
    <property type="term" value="C:membrane"/>
    <property type="evidence" value="ECO:0007669"/>
    <property type="project" value="UniProtKB-SubCell"/>
</dbReference>
<feature type="transmembrane region" description="Helical" evidence="5">
    <location>
        <begin position="777"/>
        <end position="796"/>
    </location>
</feature>
<feature type="transmembrane region" description="Helical" evidence="5">
    <location>
        <begin position="725"/>
        <end position="752"/>
    </location>
</feature>
<dbReference type="Proteomes" id="UP000030746">
    <property type="component" value="Unassembled WGS sequence"/>
</dbReference>
<feature type="transmembrane region" description="Helical" evidence="5">
    <location>
        <begin position="681"/>
        <end position="705"/>
    </location>
</feature>
<dbReference type="Gene3D" id="1.20.1070.10">
    <property type="entry name" value="Rhodopsin 7-helix transmembrane proteins"/>
    <property type="match status" value="1"/>
</dbReference>
<dbReference type="KEGG" id="lgi:LOTGIDRAFT_165558"/>
<dbReference type="InterPro" id="IPR000832">
    <property type="entry name" value="GPCR_2_secretin-like"/>
</dbReference>
<protein>
    <recommendedName>
        <fullName evidence="7">G-protein coupled receptors family 2 profile 2 domain-containing protein</fullName>
    </recommendedName>
</protein>
<evidence type="ECO:0000256" key="3">
    <source>
        <dbReference type="ARBA" id="ARBA00022989"/>
    </source>
</evidence>
<accession>V4BIK3</accession>
<comment type="subcellular location">
    <subcellularLocation>
        <location evidence="1">Membrane</location>
        <topology evidence="1">Multi-pass membrane protein</topology>
    </subcellularLocation>
</comment>
<dbReference type="PANTHER" id="PTHR45902:SF1">
    <property type="entry name" value="LATROPHILIN RECEPTOR-LIKE PROTEIN A"/>
    <property type="match status" value="1"/>
</dbReference>
<evidence type="ECO:0000313" key="9">
    <source>
        <dbReference type="Proteomes" id="UP000030746"/>
    </source>
</evidence>
<dbReference type="InterPro" id="IPR053231">
    <property type="entry name" value="GPCR_LN-TM7"/>
</dbReference>
<dbReference type="STRING" id="225164.V4BIK3"/>
<dbReference type="PROSITE" id="PS50261">
    <property type="entry name" value="G_PROTEIN_RECEP_F2_4"/>
    <property type="match status" value="1"/>
</dbReference>
<keyword evidence="9" id="KW-1185">Reference proteome</keyword>
<feature type="transmembrane region" description="Helical" evidence="5">
    <location>
        <begin position="577"/>
        <end position="600"/>
    </location>
</feature>
<dbReference type="GeneID" id="20240128"/>
<dbReference type="CDD" id="cd15039">
    <property type="entry name" value="7tmB3_Methuselah-like"/>
    <property type="match status" value="1"/>
</dbReference>
<keyword evidence="2 5" id="KW-0812">Transmembrane</keyword>
<sequence length="850" mass="97644">MWKQGYISLCLLLVICSNALCFETRQSCSGIDYTQCYDVPKFDESLSMWHCSCELYGLSMNVCGDFLHLDANTTENSSDDYLFSDYIIDNSTVNANDSFEGRYIRFLARYSECVNVGKRQYYTTFTIIGKCPEHWKDEVVRTQCENQSQELPPIELNAQYRFVFRNIFCAVCHGLSEDFVRSNVIIWEASMSCSNNDKLPLADSKPRIDDSHCSTVYSRPKQKQTSEANGEDIINYDCISCAEDLRQDTSTTSLNCIVCQLGIFLFEFSPLPTLPFESLSVLFEIPTQKESNIFINGDIFTSSQLCKDDENLDLLYQRCRKFVCPAGQFPLEGRCQEESKVFVSPEFQPFPNNSRTFDINITFEDRLANLFDVITLMTSKVDMEFIQDFEEEFASLKIESNIPISKLLNNWSKQPIRFLSGVVLTLQMNNINRTDNETCLNDDFRCIQHTPVYFLNSKPFSRVDIGSKSFMYPLDNIMYDLTIDKGNSSLVFNEVCVCFQEVEENNSSASINCSGPMYEYNEHEYILIGNHSLELVEQKLRIDESQYYFKGNVAVICHDEMELKDFQFFKYDEIQGYISIVCTAISVFFLLVSLVIFAMFTELRTLPGKMTASLSGLLIIAQCLLYLPQMHVGVCKYVAAFTHFCWLSVFTWMNCIGGNMVITFHPTLMLAHRALKENNAFWRYCVIALLGPLILCVVLLVLDVIEGDHYHIRYGEINCVWMGDHYGFIFGFFVLVALTIVFNIICFCVTLYEIEKSMKTSDDITGRKRDRSRCHMYIRLSSVMGFSWIFGFVAVFGDIPVLWYVFIVLNGLQGVFIFISFTVNARTRGLLRTWISEKTFSSVVRSPDTA</sequence>
<evidence type="ECO:0000256" key="5">
    <source>
        <dbReference type="SAM" id="Phobius"/>
    </source>
</evidence>
<dbReference type="OMA" id="ITHASWL"/>
<gene>
    <name evidence="8" type="ORF">LOTGIDRAFT_165558</name>
</gene>
<dbReference type="Pfam" id="PF00002">
    <property type="entry name" value="7tm_2"/>
    <property type="match status" value="1"/>
</dbReference>
<evidence type="ECO:0000313" key="8">
    <source>
        <dbReference type="EMBL" id="ESO88434.1"/>
    </source>
</evidence>
<dbReference type="EMBL" id="KB202685">
    <property type="protein sequence ID" value="ESO88434.1"/>
    <property type="molecule type" value="Genomic_DNA"/>
</dbReference>
<reference evidence="8 9" key="1">
    <citation type="journal article" date="2013" name="Nature">
        <title>Insights into bilaterian evolution from three spiralian genomes.</title>
        <authorList>
            <person name="Simakov O."/>
            <person name="Marletaz F."/>
            <person name="Cho S.J."/>
            <person name="Edsinger-Gonzales E."/>
            <person name="Havlak P."/>
            <person name="Hellsten U."/>
            <person name="Kuo D.H."/>
            <person name="Larsson T."/>
            <person name="Lv J."/>
            <person name="Arendt D."/>
            <person name="Savage R."/>
            <person name="Osoegawa K."/>
            <person name="de Jong P."/>
            <person name="Grimwood J."/>
            <person name="Chapman J.A."/>
            <person name="Shapiro H."/>
            <person name="Aerts A."/>
            <person name="Otillar R.P."/>
            <person name="Terry A.Y."/>
            <person name="Boore J.L."/>
            <person name="Grigoriev I.V."/>
            <person name="Lindberg D.R."/>
            <person name="Seaver E.C."/>
            <person name="Weisblat D.A."/>
            <person name="Putnam N.H."/>
            <person name="Rokhsar D.S."/>
        </authorList>
    </citation>
    <scope>NUCLEOTIDE SEQUENCE [LARGE SCALE GENOMIC DNA]</scope>
</reference>
<evidence type="ECO:0000256" key="6">
    <source>
        <dbReference type="SAM" id="SignalP"/>
    </source>
</evidence>
<dbReference type="AlphaFoldDB" id="V4BIK3"/>
<feature type="transmembrane region" description="Helical" evidence="5">
    <location>
        <begin position="637"/>
        <end position="661"/>
    </location>
</feature>
<keyword evidence="4 5" id="KW-0472">Membrane</keyword>
<feature type="signal peptide" evidence="6">
    <location>
        <begin position="1"/>
        <end position="21"/>
    </location>
</feature>
<evidence type="ECO:0000256" key="2">
    <source>
        <dbReference type="ARBA" id="ARBA00022692"/>
    </source>
</evidence>
<evidence type="ECO:0000256" key="4">
    <source>
        <dbReference type="ARBA" id="ARBA00023136"/>
    </source>
</evidence>